<dbReference type="InterPro" id="IPR013083">
    <property type="entry name" value="Znf_RING/FYVE/PHD"/>
</dbReference>
<evidence type="ECO:0000313" key="7">
    <source>
        <dbReference type="Proteomes" id="UP000828390"/>
    </source>
</evidence>
<feature type="domain" description="RING-type" evidence="5">
    <location>
        <begin position="62"/>
        <end position="89"/>
    </location>
</feature>
<dbReference type="PROSITE" id="PS50089">
    <property type="entry name" value="ZF_RING_2"/>
    <property type="match status" value="1"/>
</dbReference>
<organism evidence="6 7">
    <name type="scientific">Dreissena polymorpha</name>
    <name type="common">Zebra mussel</name>
    <name type="synonym">Mytilus polymorpha</name>
    <dbReference type="NCBI Taxonomy" id="45954"/>
    <lineage>
        <taxon>Eukaryota</taxon>
        <taxon>Metazoa</taxon>
        <taxon>Spiralia</taxon>
        <taxon>Lophotrochozoa</taxon>
        <taxon>Mollusca</taxon>
        <taxon>Bivalvia</taxon>
        <taxon>Autobranchia</taxon>
        <taxon>Heteroconchia</taxon>
        <taxon>Euheterodonta</taxon>
        <taxon>Imparidentia</taxon>
        <taxon>Neoheterodontei</taxon>
        <taxon>Myida</taxon>
        <taxon>Dreissenoidea</taxon>
        <taxon>Dreissenidae</taxon>
        <taxon>Dreissena</taxon>
    </lineage>
</organism>
<dbReference type="GO" id="GO:0008270">
    <property type="term" value="F:zinc ion binding"/>
    <property type="evidence" value="ECO:0007669"/>
    <property type="project" value="UniProtKB-KW"/>
</dbReference>
<keyword evidence="1" id="KW-0479">Metal-binding</keyword>
<comment type="caution">
    <text evidence="6">The sequence shown here is derived from an EMBL/GenBank/DDBJ whole genome shotgun (WGS) entry which is preliminary data.</text>
</comment>
<keyword evidence="2 4" id="KW-0863">Zinc-finger</keyword>
<reference evidence="6" key="2">
    <citation type="submission" date="2020-11" db="EMBL/GenBank/DDBJ databases">
        <authorList>
            <person name="McCartney M.A."/>
            <person name="Auch B."/>
            <person name="Kono T."/>
            <person name="Mallez S."/>
            <person name="Becker A."/>
            <person name="Gohl D.M."/>
            <person name="Silverstein K.A.T."/>
            <person name="Koren S."/>
            <person name="Bechman K.B."/>
            <person name="Herman A."/>
            <person name="Abrahante J.E."/>
            <person name="Garbe J."/>
        </authorList>
    </citation>
    <scope>NUCLEOTIDE SEQUENCE</scope>
    <source>
        <strain evidence="6">Duluth1</strain>
        <tissue evidence="6">Whole animal</tissue>
    </source>
</reference>
<dbReference type="Proteomes" id="UP000828390">
    <property type="component" value="Unassembled WGS sequence"/>
</dbReference>
<dbReference type="SUPFAM" id="SSF57850">
    <property type="entry name" value="RING/U-box"/>
    <property type="match status" value="1"/>
</dbReference>
<accession>A0A9D4HPS6</accession>
<protein>
    <recommendedName>
        <fullName evidence="5">RING-type domain-containing protein</fullName>
    </recommendedName>
</protein>
<dbReference type="PROSITE" id="PS00518">
    <property type="entry name" value="ZF_RING_1"/>
    <property type="match status" value="1"/>
</dbReference>
<evidence type="ECO:0000259" key="5">
    <source>
        <dbReference type="PROSITE" id="PS50089"/>
    </source>
</evidence>
<proteinExistence type="predicted"/>
<evidence type="ECO:0000256" key="1">
    <source>
        <dbReference type="ARBA" id="ARBA00022723"/>
    </source>
</evidence>
<dbReference type="InterPro" id="IPR018957">
    <property type="entry name" value="Znf_C3HC4_RING-type"/>
</dbReference>
<evidence type="ECO:0000256" key="4">
    <source>
        <dbReference type="PROSITE-ProRule" id="PRU00175"/>
    </source>
</evidence>
<dbReference type="InterPro" id="IPR017907">
    <property type="entry name" value="Znf_RING_CS"/>
</dbReference>
<dbReference type="InterPro" id="IPR001841">
    <property type="entry name" value="Znf_RING"/>
</dbReference>
<sequence>MANGIKLNGIHEDVFHSTEPPNGLKPVYAVSRSQYGERKIRRVSDKEYYRDVAIGKAPDTFPCGHVLCHSCIRKHMTPSLNEKLCCPICGKEAPRMYTADPGDSLGYNVDDVDNITLLSNFDSMTKKFNGLKYSIRRLHSESVQSRSLAMTFTNCGCHLCHENHGTLQVLQEFNQLQVTHNRPKLPPTHFYRLCQGDVVTSFHSVVNSCCICVPCTYKELRQSEHFPTLRLLSDDEATHNPKAVLAEVGKIIAKNTAPLESLHGKNVIEIDHKIRLQEQADEFVFKETTDRIKRMVTEQEQNLIKLASYRIQDKGGLYHIKGSNSIEQNLNESIVW</sequence>
<dbReference type="EMBL" id="JAIWYP010000012">
    <property type="protein sequence ID" value="KAH3728502.1"/>
    <property type="molecule type" value="Genomic_DNA"/>
</dbReference>
<reference evidence="6" key="1">
    <citation type="journal article" date="2019" name="bioRxiv">
        <title>The Genome of the Zebra Mussel, Dreissena polymorpha: A Resource for Invasive Species Research.</title>
        <authorList>
            <person name="McCartney M.A."/>
            <person name="Auch B."/>
            <person name="Kono T."/>
            <person name="Mallez S."/>
            <person name="Zhang Y."/>
            <person name="Obille A."/>
            <person name="Becker A."/>
            <person name="Abrahante J.E."/>
            <person name="Garbe J."/>
            <person name="Badalamenti J.P."/>
            <person name="Herman A."/>
            <person name="Mangelson H."/>
            <person name="Liachko I."/>
            <person name="Sullivan S."/>
            <person name="Sone E.D."/>
            <person name="Koren S."/>
            <person name="Silverstein K.A.T."/>
            <person name="Beckman K.B."/>
            <person name="Gohl D.M."/>
        </authorList>
    </citation>
    <scope>NUCLEOTIDE SEQUENCE</scope>
    <source>
        <strain evidence="6">Duluth1</strain>
        <tissue evidence="6">Whole animal</tissue>
    </source>
</reference>
<evidence type="ECO:0000313" key="6">
    <source>
        <dbReference type="EMBL" id="KAH3728502.1"/>
    </source>
</evidence>
<evidence type="ECO:0000256" key="3">
    <source>
        <dbReference type="ARBA" id="ARBA00022833"/>
    </source>
</evidence>
<dbReference type="OrthoDB" id="6040932at2759"/>
<gene>
    <name evidence="6" type="ORF">DPMN_054459</name>
</gene>
<dbReference type="Gene3D" id="3.30.40.10">
    <property type="entry name" value="Zinc/RING finger domain, C3HC4 (zinc finger)"/>
    <property type="match status" value="1"/>
</dbReference>
<name>A0A9D4HPS6_DREPO</name>
<dbReference type="Pfam" id="PF00097">
    <property type="entry name" value="zf-C3HC4"/>
    <property type="match status" value="1"/>
</dbReference>
<dbReference type="AlphaFoldDB" id="A0A9D4HPS6"/>
<keyword evidence="7" id="KW-1185">Reference proteome</keyword>
<keyword evidence="3" id="KW-0862">Zinc</keyword>
<evidence type="ECO:0000256" key="2">
    <source>
        <dbReference type="ARBA" id="ARBA00022771"/>
    </source>
</evidence>